<dbReference type="OrthoDB" id="3138711at2759"/>
<dbReference type="EMBL" id="ML769383">
    <property type="protein sequence ID" value="KAE9411516.1"/>
    <property type="molecule type" value="Genomic_DNA"/>
</dbReference>
<accession>A0A6A4ILZ8</accession>
<organism evidence="1 2">
    <name type="scientific">Gymnopus androsaceus JB14</name>
    <dbReference type="NCBI Taxonomy" id="1447944"/>
    <lineage>
        <taxon>Eukaryota</taxon>
        <taxon>Fungi</taxon>
        <taxon>Dikarya</taxon>
        <taxon>Basidiomycota</taxon>
        <taxon>Agaricomycotina</taxon>
        <taxon>Agaricomycetes</taxon>
        <taxon>Agaricomycetidae</taxon>
        <taxon>Agaricales</taxon>
        <taxon>Marasmiineae</taxon>
        <taxon>Omphalotaceae</taxon>
        <taxon>Gymnopus</taxon>
    </lineage>
</organism>
<reference evidence="1" key="1">
    <citation type="journal article" date="2019" name="Environ. Microbiol.">
        <title>Fungal ecological strategies reflected in gene transcription - a case study of two litter decomposers.</title>
        <authorList>
            <person name="Barbi F."/>
            <person name="Kohler A."/>
            <person name="Barry K."/>
            <person name="Baskaran P."/>
            <person name="Daum C."/>
            <person name="Fauchery L."/>
            <person name="Ihrmark K."/>
            <person name="Kuo A."/>
            <person name="LaButti K."/>
            <person name="Lipzen A."/>
            <person name="Morin E."/>
            <person name="Grigoriev I.V."/>
            <person name="Henrissat B."/>
            <person name="Lindahl B."/>
            <person name="Martin F."/>
        </authorList>
    </citation>
    <scope>NUCLEOTIDE SEQUENCE</scope>
    <source>
        <strain evidence="1">JB14</strain>
    </source>
</reference>
<evidence type="ECO:0000313" key="2">
    <source>
        <dbReference type="Proteomes" id="UP000799118"/>
    </source>
</evidence>
<dbReference type="AlphaFoldDB" id="A0A6A4ILZ8"/>
<name>A0A6A4ILZ8_9AGAR</name>
<gene>
    <name evidence="1" type="ORF">BT96DRAFT_930584</name>
</gene>
<dbReference type="Proteomes" id="UP000799118">
    <property type="component" value="Unassembled WGS sequence"/>
</dbReference>
<keyword evidence="2" id="KW-1185">Reference proteome</keyword>
<proteinExistence type="predicted"/>
<sequence length="533" mass="59668">MSASVTAQKCLGHMKLMTTPHITSCIYSLSFAPLLSDIPSKSVSTEFDDGISCATIQSVYPPILDSPPVMAKTPVLIFLCLLQPSNTLGNREEASLRLSRLSELFRNAWSSNSGSKIICTDLSSLLILQLSPVESDVVIHEHLLLDQSLVAARVAIAAYIYDALPDNAYLAFPRATKAYDPPVVHGGFAGEYALITPYWPVDIDSIAPDTMDCIRVIARPHVLDEATRVRLAASTAFELKILEQLVPAREPRAATVYRCEIVSIDGETVLTGPSNFCVKLFDDRLLVMHSPEEPNEEMVGPDEGWWREWSTNEQCIRNEHAAYQQLSFAQGSIVPWYYGPSFSKPVGTVYMAFCWNLSQMLKTMDDVPAMSEEHHVQLIRNARHALRAMQYADVSQHDFNREQLMVLHTPVPHIVLLDFASASTSTEPELHEDHDYANMLMVLSDRKDGRVRDLTVLTHFGEREVWDRGMNSYPDGKGGWLWVSAPDPFVCHALSPSTEVFMKLFRSMMMLVQPGLQYSTQTQYLCQTMASSE</sequence>
<protein>
    <submittedName>
        <fullName evidence="1">Uncharacterized protein</fullName>
    </submittedName>
</protein>
<evidence type="ECO:0000313" key="1">
    <source>
        <dbReference type="EMBL" id="KAE9411516.1"/>
    </source>
</evidence>